<reference evidence="2" key="1">
    <citation type="submission" date="2020-11" db="EMBL/GenBank/DDBJ databases">
        <authorList>
            <consortium name="DOE Joint Genome Institute"/>
            <person name="Ahrendt S."/>
            <person name="Riley R."/>
            <person name="Andreopoulos W."/>
            <person name="LaButti K."/>
            <person name="Pangilinan J."/>
            <person name="Ruiz-duenas F.J."/>
            <person name="Barrasa J.M."/>
            <person name="Sanchez-Garcia M."/>
            <person name="Camarero S."/>
            <person name="Miyauchi S."/>
            <person name="Serrano A."/>
            <person name="Linde D."/>
            <person name="Babiker R."/>
            <person name="Drula E."/>
            <person name="Ayuso-Fernandez I."/>
            <person name="Pacheco R."/>
            <person name="Padilla G."/>
            <person name="Ferreira P."/>
            <person name="Barriuso J."/>
            <person name="Kellner H."/>
            <person name="Castanera R."/>
            <person name="Alfaro M."/>
            <person name="Ramirez L."/>
            <person name="Pisabarro A.G."/>
            <person name="Kuo A."/>
            <person name="Tritt A."/>
            <person name="Lipzen A."/>
            <person name="He G."/>
            <person name="Yan M."/>
            <person name="Ng V."/>
            <person name="Cullen D."/>
            <person name="Martin F."/>
            <person name="Rosso M.-N."/>
            <person name="Henrissat B."/>
            <person name="Hibbett D."/>
            <person name="Martinez A.T."/>
            <person name="Grigoriev I.V."/>
        </authorList>
    </citation>
    <scope>NUCLEOTIDE SEQUENCE</scope>
    <source>
        <strain evidence="2">AH 44721</strain>
    </source>
</reference>
<dbReference type="OrthoDB" id="3237371at2759"/>
<keyword evidence="3" id="KW-1185">Reference proteome</keyword>
<dbReference type="AlphaFoldDB" id="A0A9P5NJ66"/>
<sequence>MVSISHHAAELSDEVIESSQESERKLMIPTTPLRSVKSRYTATWVISGAPPSPYKQLDLSVSVHGLQLGVKKNHLDESSDSETETDWGPLSEPGARAQWWLKIIECNTAHTAVPTARTNQIEGRDEGERTVKAELEPLSINNPTMPVIVKLRNKLGQAPIDYMESLVASEFAGAAEDVQEWVEWALSGDYWMRPLYYKTYMDADPEKNKKGLKLNIFCHPLIACGLGYHLGCTSSIPASIKSTKRPTGALIMAIQAAYRAVARWSSGLYVQPPRPYSDFSGDNWGDSEKRMPNVGSLTLPPYTIQGKTPTKDIERVVNKLSDKRWEDILSAAGEMAVVRGKKKGWLSEDGAADLDADAKAEEEETDFEIEDDADSAMDTTEGN</sequence>
<evidence type="ECO:0000313" key="3">
    <source>
        <dbReference type="Proteomes" id="UP000724874"/>
    </source>
</evidence>
<dbReference type="EMBL" id="JADNYJ010000057">
    <property type="protein sequence ID" value="KAF8897103.1"/>
    <property type="molecule type" value="Genomic_DNA"/>
</dbReference>
<organism evidence="2 3">
    <name type="scientific">Gymnopilus junonius</name>
    <name type="common">Spectacular rustgill mushroom</name>
    <name type="synonym">Gymnopilus spectabilis subsp. junonius</name>
    <dbReference type="NCBI Taxonomy" id="109634"/>
    <lineage>
        <taxon>Eukaryota</taxon>
        <taxon>Fungi</taxon>
        <taxon>Dikarya</taxon>
        <taxon>Basidiomycota</taxon>
        <taxon>Agaricomycotina</taxon>
        <taxon>Agaricomycetes</taxon>
        <taxon>Agaricomycetidae</taxon>
        <taxon>Agaricales</taxon>
        <taxon>Agaricineae</taxon>
        <taxon>Hymenogastraceae</taxon>
        <taxon>Gymnopilus</taxon>
    </lineage>
</organism>
<feature type="compositionally biased region" description="Acidic residues" evidence="1">
    <location>
        <begin position="350"/>
        <end position="375"/>
    </location>
</feature>
<evidence type="ECO:0000256" key="1">
    <source>
        <dbReference type="SAM" id="MobiDB-lite"/>
    </source>
</evidence>
<comment type="caution">
    <text evidence="2">The sequence shown here is derived from an EMBL/GenBank/DDBJ whole genome shotgun (WGS) entry which is preliminary data.</text>
</comment>
<feature type="region of interest" description="Disordered" evidence="1">
    <location>
        <begin position="1"/>
        <end position="27"/>
    </location>
</feature>
<dbReference type="Proteomes" id="UP000724874">
    <property type="component" value="Unassembled WGS sequence"/>
</dbReference>
<gene>
    <name evidence="2" type="ORF">CPB84DRAFT_1848027</name>
</gene>
<accession>A0A9P5NJ66</accession>
<protein>
    <submittedName>
        <fullName evidence="2">Uncharacterized protein</fullName>
    </submittedName>
</protein>
<feature type="region of interest" description="Disordered" evidence="1">
    <location>
        <begin position="348"/>
        <end position="383"/>
    </location>
</feature>
<name>A0A9P5NJ66_GYMJU</name>
<evidence type="ECO:0000313" key="2">
    <source>
        <dbReference type="EMBL" id="KAF8897103.1"/>
    </source>
</evidence>
<proteinExistence type="predicted"/>